<dbReference type="PANTHER" id="PTHR36932">
    <property type="entry name" value="CAPSULAR POLYSACCHARIDE BIOSYNTHESIS PROTEIN"/>
    <property type="match status" value="1"/>
</dbReference>
<accession>A0A942E3P0</accession>
<sequence length="472" mass="52983">MSWLDRARGAYVRSPKFLRQGLRPLMGLVPAKLKFGRTYLRERERVARAEADPKFAAEAQLAALRALFAKAQAGSPFYRDLIARTFGAEFNADVLELADLSKMPIFDKVALRSAGKDALAVPLSDVDWGETSGSNAETPFGFYLDKDRSTREMAYVYDVWSRIGFSENDARVCLRGFALDPNGRKIHDWDPALREMRLSVYPLTEQDAAQYLDLIDARGLQYIYGYPSAIELFCRQMRVLGRTPKRPIKGIMPISEPIFDHQRSFIIQTLGNPQFSCFYGLSEKVLFAAEVAGAPGVYEFNPIYGLAELVDEAGDPVTEFGKEGRLIGTGFLSTGMPFIRYETGDYARLVQLPNASNGQRMQVCDLTPRRKPNYLVTDEGTRVVTTDLTPEDPRFFAGISEFQFYQDTPGDVVIRYVTTGEGGPEDAARMAADLTRTSQNRLRFRPQPVSQIVSGRSGKRAFIDQRLDIGRY</sequence>
<dbReference type="PANTHER" id="PTHR36932:SF1">
    <property type="entry name" value="CAPSULAR POLYSACCHARIDE BIOSYNTHESIS PROTEIN"/>
    <property type="match status" value="1"/>
</dbReference>
<evidence type="ECO:0000313" key="2">
    <source>
        <dbReference type="Proteomes" id="UP000678281"/>
    </source>
</evidence>
<dbReference type="RefSeq" id="WP_212657247.1">
    <property type="nucleotide sequence ID" value="NZ_JAGXTP010000001.1"/>
</dbReference>
<organism evidence="1 2">
    <name type="scientific">Devosia litorisediminis</name>
    <dbReference type="NCBI Taxonomy" id="2829817"/>
    <lineage>
        <taxon>Bacteria</taxon>
        <taxon>Pseudomonadati</taxon>
        <taxon>Pseudomonadota</taxon>
        <taxon>Alphaproteobacteria</taxon>
        <taxon>Hyphomicrobiales</taxon>
        <taxon>Devosiaceae</taxon>
        <taxon>Devosia</taxon>
    </lineage>
</organism>
<dbReference type="InterPro" id="IPR042099">
    <property type="entry name" value="ANL_N_sf"/>
</dbReference>
<keyword evidence="2" id="KW-1185">Reference proteome</keyword>
<reference evidence="1" key="1">
    <citation type="submission" date="2021-04" db="EMBL/GenBank/DDBJ databases">
        <title>Devosia litorisediminis sp. nov., isolated from a sand dune.</title>
        <authorList>
            <person name="Park S."/>
            <person name="Yoon J.-H."/>
        </authorList>
    </citation>
    <scope>NUCLEOTIDE SEQUENCE</scope>
    <source>
        <strain evidence="1">BSSL-BM10</strain>
    </source>
</reference>
<dbReference type="Proteomes" id="UP000678281">
    <property type="component" value="Unassembled WGS sequence"/>
</dbReference>
<evidence type="ECO:0000313" key="1">
    <source>
        <dbReference type="EMBL" id="MBS3847638.1"/>
    </source>
</evidence>
<dbReference type="InterPro" id="IPR053158">
    <property type="entry name" value="CapK_Type1_Caps_Biosynth"/>
</dbReference>
<dbReference type="SUPFAM" id="SSF56801">
    <property type="entry name" value="Acetyl-CoA synthetase-like"/>
    <property type="match status" value="1"/>
</dbReference>
<dbReference type="Gene3D" id="3.40.50.12780">
    <property type="entry name" value="N-terminal domain of ligase-like"/>
    <property type="match status" value="1"/>
</dbReference>
<dbReference type="EMBL" id="JAGXTP010000001">
    <property type="protein sequence ID" value="MBS3847638.1"/>
    <property type="molecule type" value="Genomic_DNA"/>
</dbReference>
<comment type="caution">
    <text evidence="1">The sequence shown here is derived from an EMBL/GenBank/DDBJ whole genome shotgun (WGS) entry which is preliminary data.</text>
</comment>
<gene>
    <name evidence="1" type="ORF">KD146_02900</name>
</gene>
<proteinExistence type="predicted"/>
<dbReference type="AlphaFoldDB" id="A0A942E3P0"/>
<keyword evidence="1" id="KW-0436">Ligase</keyword>
<name>A0A942E3P0_9HYPH</name>
<dbReference type="GO" id="GO:0016874">
    <property type="term" value="F:ligase activity"/>
    <property type="evidence" value="ECO:0007669"/>
    <property type="project" value="UniProtKB-KW"/>
</dbReference>
<protein>
    <submittedName>
        <fullName evidence="1">Phenylacetate--CoA ligase family protein</fullName>
    </submittedName>
</protein>